<sequence>MRSALTILGLVVVLTIVLLSAKKQMQAMKHVAPATSASVSAPAPGAAASDALPDPAAVGRQVEDLMKQGERRAASEAD</sequence>
<dbReference type="EMBL" id="NIOF01000003">
    <property type="protein sequence ID" value="OWQ91521.1"/>
    <property type="molecule type" value="Genomic_DNA"/>
</dbReference>
<keyword evidence="3" id="KW-1185">Reference proteome</keyword>
<feature type="region of interest" description="Disordered" evidence="1">
    <location>
        <begin position="31"/>
        <end position="78"/>
    </location>
</feature>
<proteinExistence type="predicted"/>
<accession>A0A246JG77</accession>
<feature type="compositionally biased region" description="Basic and acidic residues" evidence="1">
    <location>
        <begin position="61"/>
        <end position="78"/>
    </location>
</feature>
<name>A0A246JG77_9BURK</name>
<evidence type="ECO:0000313" key="3">
    <source>
        <dbReference type="Proteomes" id="UP000197468"/>
    </source>
</evidence>
<comment type="caution">
    <text evidence="2">The sequence shown here is derived from an EMBL/GenBank/DDBJ whole genome shotgun (WGS) entry which is preliminary data.</text>
</comment>
<evidence type="ECO:0000256" key="1">
    <source>
        <dbReference type="SAM" id="MobiDB-lite"/>
    </source>
</evidence>
<dbReference type="AlphaFoldDB" id="A0A246JG77"/>
<organism evidence="2 3">
    <name type="scientific">Roseateles aquatilis</name>
    <dbReference type="NCBI Taxonomy" id="431061"/>
    <lineage>
        <taxon>Bacteria</taxon>
        <taxon>Pseudomonadati</taxon>
        <taxon>Pseudomonadota</taxon>
        <taxon>Betaproteobacteria</taxon>
        <taxon>Burkholderiales</taxon>
        <taxon>Sphaerotilaceae</taxon>
        <taxon>Roseateles</taxon>
    </lineage>
</organism>
<protein>
    <submittedName>
        <fullName evidence="2">Uncharacterized protein</fullName>
    </submittedName>
</protein>
<dbReference type="RefSeq" id="WP_088384748.1">
    <property type="nucleotide sequence ID" value="NZ_NIOF01000003.1"/>
</dbReference>
<reference evidence="2 3" key="1">
    <citation type="journal article" date="2008" name="Int. J. Syst. Evol. Microbiol.">
        <title>Description of Roseateles aquatilis sp. nov. and Roseateles terrae sp. nov., in the class Betaproteobacteria, and emended description of the genus Roseateles.</title>
        <authorList>
            <person name="Gomila M."/>
            <person name="Bowien B."/>
            <person name="Falsen E."/>
            <person name="Moore E.R."/>
            <person name="Lalucat J."/>
        </authorList>
    </citation>
    <scope>NUCLEOTIDE SEQUENCE [LARGE SCALE GENOMIC DNA]</scope>
    <source>
        <strain evidence="2 3">CCUG 48205</strain>
    </source>
</reference>
<evidence type="ECO:0000313" key="2">
    <source>
        <dbReference type="EMBL" id="OWQ91521.1"/>
    </source>
</evidence>
<dbReference type="Proteomes" id="UP000197468">
    <property type="component" value="Unassembled WGS sequence"/>
</dbReference>
<feature type="compositionally biased region" description="Low complexity" evidence="1">
    <location>
        <begin position="32"/>
        <end position="57"/>
    </location>
</feature>
<gene>
    <name evidence="2" type="ORF">CDN99_10280</name>
</gene>